<evidence type="ECO:0000256" key="1">
    <source>
        <dbReference type="ARBA" id="ARBA00001971"/>
    </source>
</evidence>
<dbReference type="OrthoDB" id="2789670at2759"/>
<dbReference type="InterPro" id="IPR017972">
    <property type="entry name" value="Cyt_P450_CS"/>
</dbReference>
<dbReference type="PANTHER" id="PTHR46300:SF7">
    <property type="entry name" value="P450, PUTATIVE (EUROFUNG)-RELATED"/>
    <property type="match status" value="1"/>
</dbReference>
<dbReference type="PANTHER" id="PTHR46300">
    <property type="entry name" value="P450, PUTATIVE (EUROFUNG)-RELATED-RELATED"/>
    <property type="match status" value="1"/>
</dbReference>
<evidence type="ECO:0000256" key="9">
    <source>
        <dbReference type="PIRSR" id="PIRSR602401-1"/>
    </source>
</evidence>
<reference evidence="11" key="1">
    <citation type="submission" date="2020-09" db="EMBL/GenBank/DDBJ databases">
        <title>Comparative genome analyses of four rice-infecting Rhizoctonia solani isolates reveal extensive enrichment of homogalacturonan modification genes.</title>
        <authorList>
            <person name="Lee D.-Y."/>
            <person name="Jeon J."/>
            <person name="Kim K.-T."/>
            <person name="Cheong K."/>
            <person name="Song H."/>
            <person name="Choi G."/>
            <person name="Ko J."/>
            <person name="Opiyo S.O."/>
            <person name="Zuo S."/>
            <person name="Madhav S."/>
            <person name="Lee Y.-H."/>
            <person name="Wang G.-L."/>
        </authorList>
    </citation>
    <scope>NUCLEOTIDE SEQUENCE</scope>
    <source>
        <strain evidence="11">AG1-IA WGL</strain>
    </source>
</reference>
<accession>A0A8H7LTR2</accession>
<dbReference type="Gene3D" id="1.10.630.10">
    <property type="entry name" value="Cytochrome P450"/>
    <property type="match status" value="1"/>
</dbReference>
<dbReference type="AlphaFoldDB" id="A0A8H7LTR2"/>
<dbReference type="SUPFAM" id="SSF48264">
    <property type="entry name" value="Cytochrome P450"/>
    <property type="match status" value="1"/>
</dbReference>
<evidence type="ECO:0000313" key="12">
    <source>
        <dbReference type="Proteomes" id="UP000602905"/>
    </source>
</evidence>
<evidence type="ECO:0000256" key="6">
    <source>
        <dbReference type="ARBA" id="ARBA00023002"/>
    </source>
</evidence>
<keyword evidence="5 9" id="KW-0479">Metal-binding</keyword>
<comment type="similarity">
    <text evidence="3 10">Belongs to the cytochrome P450 family.</text>
</comment>
<organism evidence="11 12">
    <name type="scientific">Rhizoctonia solani</name>
    <dbReference type="NCBI Taxonomy" id="456999"/>
    <lineage>
        <taxon>Eukaryota</taxon>
        <taxon>Fungi</taxon>
        <taxon>Dikarya</taxon>
        <taxon>Basidiomycota</taxon>
        <taxon>Agaricomycotina</taxon>
        <taxon>Agaricomycetes</taxon>
        <taxon>Cantharellales</taxon>
        <taxon>Ceratobasidiaceae</taxon>
        <taxon>Rhizoctonia</taxon>
    </lineage>
</organism>
<evidence type="ECO:0000256" key="10">
    <source>
        <dbReference type="RuleBase" id="RU000461"/>
    </source>
</evidence>
<dbReference type="GO" id="GO:0004497">
    <property type="term" value="F:monooxygenase activity"/>
    <property type="evidence" value="ECO:0007669"/>
    <property type="project" value="UniProtKB-KW"/>
</dbReference>
<dbReference type="CDD" id="cd11065">
    <property type="entry name" value="CYP64-like"/>
    <property type="match status" value="1"/>
</dbReference>
<dbReference type="GO" id="GO:0005506">
    <property type="term" value="F:iron ion binding"/>
    <property type="evidence" value="ECO:0007669"/>
    <property type="project" value="InterPro"/>
</dbReference>
<dbReference type="InterPro" id="IPR002401">
    <property type="entry name" value="Cyt_P450_E_grp-I"/>
</dbReference>
<evidence type="ECO:0000256" key="7">
    <source>
        <dbReference type="ARBA" id="ARBA00023004"/>
    </source>
</evidence>
<dbReference type="Proteomes" id="UP000602905">
    <property type="component" value="Unassembled WGS sequence"/>
</dbReference>
<keyword evidence="7 9" id="KW-0408">Iron</keyword>
<dbReference type="PRINTS" id="PR00385">
    <property type="entry name" value="P450"/>
</dbReference>
<evidence type="ECO:0000256" key="8">
    <source>
        <dbReference type="ARBA" id="ARBA00023033"/>
    </source>
</evidence>
<feature type="binding site" description="axial binding residue" evidence="9">
    <location>
        <position position="420"/>
    </location>
    <ligand>
        <name>heme</name>
        <dbReference type="ChEBI" id="CHEBI:30413"/>
    </ligand>
    <ligandPart>
        <name>Fe</name>
        <dbReference type="ChEBI" id="CHEBI:18248"/>
    </ligandPart>
</feature>
<dbReference type="EMBL" id="JACYCD010000467">
    <property type="protein sequence ID" value="KAF8693203.1"/>
    <property type="molecule type" value="Genomic_DNA"/>
</dbReference>
<feature type="non-terminal residue" evidence="11">
    <location>
        <position position="1"/>
    </location>
</feature>
<sequence length="493" mass="55617">MVLVWSWLTLKAFNRHAPLPPSPPSDPLIGHMRILMSTSDISKEYSRWSKVLRSDIISFNLLGETIIVLNSSDAAEDLLSKRSSIYSDRPRASTTMATSDRLVGWGNNTGIIRYGERWRAQRRMTHELLHKRASEELWPSIIKNSRLALEQLLDKPDEFESHLRRMAGSSIIKSVYGYEATASNDALFEAVSQAVQGFSQAVLASNFYVNLFPWMQYIPAWFPGAQWKRKALAWREQTDQMLNIPYNWTRDKMESGTAPPSMLSRLLGSYRKELSDEEKNITLWAAGTLFGAGTDTTVASSLIFVMAMAMHPEVQTRAQAEIDSVLGGSRLPEMDDRQSMPYVHAIVKEVLRWRSVLPLGTPHASIEEDFYQGYRIPKGATMAMSNDKRVYSNPERFDPSRYLDTSVPEAPAFGFGRRSCPGIHFAQAALFMVASGMLACFDISPKKDSEGHPIPLTATMGQNTITSQPLPFKVDIKARSEKHEQLLREWADM</sequence>
<keyword evidence="6 10" id="KW-0560">Oxidoreductase</keyword>
<evidence type="ECO:0000256" key="2">
    <source>
        <dbReference type="ARBA" id="ARBA00005179"/>
    </source>
</evidence>
<evidence type="ECO:0000256" key="4">
    <source>
        <dbReference type="ARBA" id="ARBA00022617"/>
    </source>
</evidence>
<keyword evidence="4 9" id="KW-0349">Heme</keyword>
<dbReference type="PROSITE" id="PS00086">
    <property type="entry name" value="CYTOCHROME_P450"/>
    <property type="match status" value="1"/>
</dbReference>
<comment type="caution">
    <text evidence="11">The sequence shown here is derived from an EMBL/GenBank/DDBJ whole genome shotgun (WGS) entry which is preliminary data.</text>
</comment>
<comment type="cofactor">
    <cofactor evidence="1 9">
        <name>heme</name>
        <dbReference type="ChEBI" id="CHEBI:30413"/>
    </cofactor>
</comment>
<dbReference type="InterPro" id="IPR036396">
    <property type="entry name" value="Cyt_P450_sf"/>
</dbReference>
<protein>
    <submittedName>
        <fullName evidence="11">Cytochrome P450</fullName>
    </submittedName>
</protein>
<evidence type="ECO:0000256" key="5">
    <source>
        <dbReference type="ARBA" id="ARBA00022723"/>
    </source>
</evidence>
<evidence type="ECO:0000313" key="11">
    <source>
        <dbReference type="EMBL" id="KAF8693203.1"/>
    </source>
</evidence>
<name>A0A8H7LTR2_9AGAM</name>
<dbReference type="GO" id="GO:0020037">
    <property type="term" value="F:heme binding"/>
    <property type="evidence" value="ECO:0007669"/>
    <property type="project" value="InterPro"/>
</dbReference>
<gene>
    <name evidence="11" type="ORF">RHS03_08394</name>
</gene>
<dbReference type="InterPro" id="IPR001128">
    <property type="entry name" value="Cyt_P450"/>
</dbReference>
<keyword evidence="8 10" id="KW-0503">Monooxygenase</keyword>
<comment type="pathway">
    <text evidence="2">Secondary metabolite biosynthesis.</text>
</comment>
<evidence type="ECO:0000256" key="3">
    <source>
        <dbReference type="ARBA" id="ARBA00010617"/>
    </source>
</evidence>
<proteinExistence type="inferred from homology"/>
<dbReference type="PRINTS" id="PR00463">
    <property type="entry name" value="EP450I"/>
</dbReference>
<dbReference type="Pfam" id="PF00067">
    <property type="entry name" value="p450"/>
    <property type="match status" value="1"/>
</dbReference>
<dbReference type="InterPro" id="IPR050364">
    <property type="entry name" value="Cytochrome_P450_fung"/>
</dbReference>
<dbReference type="GO" id="GO:0016705">
    <property type="term" value="F:oxidoreductase activity, acting on paired donors, with incorporation or reduction of molecular oxygen"/>
    <property type="evidence" value="ECO:0007669"/>
    <property type="project" value="InterPro"/>
</dbReference>